<gene>
    <name evidence="2" type="ORF">EPD60_08715</name>
</gene>
<dbReference type="Proteomes" id="UP000295334">
    <property type="component" value="Unassembled WGS sequence"/>
</dbReference>
<organism evidence="2 3">
    <name type="scientific">Flaviaesturariibacter flavus</name>
    <dbReference type="NCBI Taxonomy" id="2502780"/>
    <lineage>
        <taxon>Bacteria</taxon>
        <taxon>Pseudomonadati</taxon>
        <taxon>Bacteroidota</taxon>
        <taxon>Chitinophagia</taxon>
        <taxon>Chitinophagales</taxon>
        <taxon>Chitinophagaceae</taxon>
        <taxon>Flaviaestuariibacter</taxon>
    </lineage>
</organism>
<evidence type="ECO:0000313" key="2">
    <source>
        <dbReference type="EMBL" id="TCJ14084.1"/>
    </source>
</evidence>
<dbReference type="AlphaFoldDB" id="A0A4R1BAV5"/>
<dbReference type="EMBL" id="SJZI01000042">
    <property type="protein sequence ID" value="TCJ14084.1"/>
    <property type="molecule type" value="Genomic_DNA"/>
</dbReference>
<reference evidence="2 3" key="1">
    <citation type="submission" date="2019-03" db="EMBL/GenBank/DDBJ databases">
        <authorList>
            <person name="Kim M.K.M."/>
        </authorList>
    </citation>
    <scope>NUCLEOTIDE SEQUENCE [LARGE SCALE GENOMIC DNA]</scope>
    <source>
        <strain evidence="2 3">17J68-12</strain>
    </source>
</reference>
<dbReference type="RefSeq" id="WP_131448859.1">
    <property type="nucleotide sequence ID" value="NZ_SJZI01000042.1"/>
</dbReference>
<sequence>MEKIFRVGNNPFNDRTISTPHLCDFGADAWPKLDQDFPQESAEIKRCVDKAVQGRSRVQQAGSERSTDTSVLDAFLDEVAVFMRKSQARVAVDLDEDSREFRMIYPNGRRTYSQLTKTDAPRRVACPEGNGGGHRRPSSRSYPTADAGFLR</sequence>
<protein>
    <submittedName>
        <fullName evidence="2">Uncharacterized protein</fullName>
    </submittedName>
</protein>
<proteinExistence type="predicted"/>
<accession>A0A4R1BAV5</accession>
<name>A0A4R1BAV5_9BACT</name>
<feature type="region of interest" description="Disordered" evidence="1">
    <location>
        <begin position="122"/>
        <end position="151"/>
    </location>
</feature>
<evidence type="ECO:0000256" key="1">
    <source>
        <dbReference type="SAM" id="MobiDB-lite"/>
    </source>
</evidence>
<comment type="caution">
    <text evidence="2">The sequence shown here is derived from an EMBL/GenBank/DDBJ whole genome shotgun (WGS) entry which is preliminary data.</text>
</comment>
<keyword evidence="3" id="KW-1185">Reference proteome</keyword>
<evidence type="ECO:0000313" key="3">
    <source>
        <dbReference type="Proteomes" id="UP000295334"/>
    </source>
</evidence>